<gene>
    <name evidence="2" type="ORF">V6N11_065177</name>
</gene>
<evidence type="ECO:0000313" key="2">
    <source>
        <dbReference type="EMBL" id="KAK8999679.1"/>
    </source>
</evidence>
<feature type="region of interest" description="Disordered" evidence="1">
    <location>
        <begin position="63"/>
        <end position="84"/>
    </location>
</feature>
<evidence type="ECO:0000256" key="1">
    <source>
        <dbReference type="SAM" id="MobiDB-lite"/>
    </source>
</evidence>
<proteinExistence type="predicted"/>
<name>A0ABR2QGQ9_9ROSI</name>
<sequence length="84" mass="9274">MLRVGNDVANHIFQKDLEDSTCFLINEAVDSLDAAPTSQSSNCRLRNALNVISKNLPMPLRSSLSQPLASHPTPRHFHSLSSFI</sequence>
<keyword evidence="3" id="KW-1185">Reference proteome</keyword>
<organism evidence="2 3">
    <name type="scientific">Hibiscus sabdariffa</name>
    <name type="common">roselle</name>
    <dbReference type="NCBI Taxonomy" id="183260"/>
    <lineage>
        <taxon>Eukaryota</taxon>
        <taxon>Viridiplantae</taxon>
        <taxon>Streptophyta</taxon>
        <taxon>Embryophyta</taxon>
        <taxon>Tracheophyta</taxon>
        <taxon>Spermatophyta</taxon>
        <taxon>Magnoliopsida</taxon>
        <taxon>eudicotyledons</taxon>
        <taxon>Gunneridae</taxon>
        <taxon>Pentapetalae</taxon>
        <taxon>rosids</taxon>
        <taxon>malvids</taxon>
        <taxon>Malvales</taxon>
        <taxon>Malvaceae</taxon>
        <taxon>Malvoideae</taxon>
        <taxon>Hibiscus</taxon>
    </lineage>
</organism>
<dbReference type="EMBL" id="JBBPBN010000039">
    <property type="protein sequence ID" value="KAK8999679.1"/>
    <property type="molecule type" value="Genomic_DNA"/>
</dbReference>
<evidence type="ECO:0000313" key="3">
    <source>
        <dbReference type="Proteomes" id="UP001396334"/>
    </source>
</evidence>
<dbReference type="Proteomes" id="UP001396334">
    <property type="component" value="Unassembled WGS sequence"/>
</dbReference>
<comment type="caution">
    <text evidence="2">The sequence shown here is derived from an EMBL/GenBank/DDBJ whole genome shotgun (WGS) entry which is preliminary data.</text>
</comment>
<protein>
    <submittedName>
        <fullName evidence="2">Uncharacterized protein</fullName>
    </submittedName>
</protein>
<reference evidence="2 3" key="1">
    <citation type="journal article" date="2024" name="G3 (Bethesda)">
        <title>Genome assembly of Hibiscus sabdariffa L. provides insights into metabolisms of medicinal natural products.</title>
        <authorList>
            <person name="Kim T."/>
        </authorList>
    </citation>
    <scope>NUCLEOTIDE SEQUENCE [LARGE SCALE GENOMIC DNA]</scope>
    <source>
        <strain evidence="2">TK-2024</strain>
        <tissue evidence="2">Old leaves</tissue>
    </source>
</reference>
<accession>A0ABR2QGQ9</accession>